<comment type="caution">
    <text evidence="2">The sequence shown here is derived from an EMBL/GenBank/DDBJ whole genome shotgun (WGS) entry which is preliminary data.</text>
</comment>
<name>A0ABT5M8R4_9GAMM</name>
<accession>A0ABT5M8R4</accession>
<proteinExistence type="predicted"/>
<organism evidence="2 3">
    <name type="scientific">Xenorhabdus aichiensis</name>
    <dbReference type="NCBI Taxonomy" id="3025874"/>
    <lineage>
        <taxon>Bacteria</taxon>
        <taxon>Pseudomonadati</taxon>
        <taxon>Pseudomonadota</taxon>
        <taxon>Gammaproteobacteria</taxon>
        <taxon>Enterobacterales</taxon>
        <taxon>Morganellaceae</taxon>
        <taxon>Xenorhabdus</taxon>
    </lineage>
</organism>
<gene>
    <name evidence="2" type="ORF">PSI22_21335</name>
</gene>
<evidence type="ECO:0000313" key="2">
    <source>
        <dbReference type="EMBL" id="MDC9624097.1"/>
    </source>
</evidence>
<evidence type="ECO:0000259" key="1">
    <source>
        <dbReference type="Pfam" id="PF04448"/>
    </source>
</evidence>
<feature type="domain" description="DUF551" evidence="1">
    <location>
        <begin position="8"/>
        <end position="73"/>
    </location>
</feature>
<dbReference type="Pfam" id="PF04448">
    <property type="entry name" value="DUF551"/>
    <property type="match status" value="1"/>
</dbReference>
<dbReference type="InterPro" id="IPR007539">
    <property type="entry name" value="DUF551"/>
</dbReference>
<keyword evidence="3" id="KW-1185">Reference proteome</keyword>
<dbReference type="EMBL" id="JAQRFO010000143">
    <property type="protein sequence ID" value="MDC9624097.1"/>
    <property type="molecule type" value="Genomic_DNA"/>
</dbReference>
<reference evidence="2 3" key="1">
    <citation type="submission" date="2023-02" db="EMBL/GenBank/DDBJ databases">
        <title>Entomopathogenic bacteria.</title>
        <authorList>
            <person name="Machado R.A."/>
        </authorList>
    </citation>
    <scope>NUCLEOTIDE SEQUENCE [LARGE SCALE GENOMIC DNA]</scope>
    <source>
        <strain evidence="2 3">XENO-7</strain>
    </source>
</reference>
<protein>
    <submittedName>
        <fullName evidence="2">DUF551 domain-containing protein</fullName>
    </submittedName>
</protein>
<dbReference type="RefSeq" id="WP_273581473.1">
    <property type="nucleotide sequence ID" value="NZ_JAQRFO010000143.1"/>
</dbReference>
<evidence type="ECO:0000313" key="3">
    <source>
        <dbReference type="Proteomes" id="UP001214757"/>
    </source>
</evidence>
<dbReference type="Proteomes" id="UP001214757">
    <property type="component" value="Unassembled WGS sequence"/>
</dbReference>
<sequence length="75" mass="8815">MKTQGFMEWIKCSDRLPETYDDILLVVDGSNDIHVGYFILDEYEGKCFHSLGEDLFFKIEYVTHWMPLPEPPKGE</sequence>